<evidence type="ECO:0000313" key="13">
    <source>
        <dbReference type="Proteomes" id="UP001152523"/>
    </source>
</evidence>
<feature type="transmembrane region" description="Helical" evidence="11">
    <location>
        <begin position="516"/>
        <end position="536"/>
    </location>
</feature>
<dbReference type="InterPro" id="IPR029044">
    <property type="entry name" value="Nucleotide-diphossugar_trans"/>
</dbReference>
<evidence type="ECO:0000256" key="5">
    <source>
        <dbReference type="ARBA" id="ARBA00022989"/>
    </source>
</evidence>
<accession>A0AAV0D5S4</accession>
<gene>
    <name evidence="12" type="ORF">CEPIT_LOCUS11848</name>
</gene>
<feature type="transmembrane region" description="Helical" evidence="11">
    <location>
        <begin position="660"/>
        <end position="684"/>
    </location>
</feature>
<proteinExistence type="predicted"/>
<dbReference type="PANTHER" id="PTHR13301">
    <property type="entry name" value="X-BOX TRANSCRIPTION FACTOR-RELATED"/>
    <property type="match status" value="1"/>
</dbReference>
<evidence type="ECO:0000256" key="2">
    <source>
        <dbReference type="ARBA" id="ARBA00022676"/>
    </source>
</evidence>
<evidence type="ECO:0000256" key="3">
    <source>
        <dbReference type="ARBA" id="ARBA00022679"/>
    </source>
</evidence>
<keyword evidence="13" id="KW-1185">Reference proteome</keyword>
<feature type="active site" evidence="8">
    <location>
        <position position="459"/>
    </location>
</feature>
<evidence type="ECO:0000256" key="8">
    <source>
        <dbReference type="PIRSR" id="PIRSR605150-1"/>
    </source>
</evidence>
<keyword evidence="5 11" id="KW-1133">Transmembrane helix</keyword>
<feature type="transmembrane region" description="Helical" evidence="11">
    <location>
        <begin position="606"/>
        <end position="623"/>
    </location>
</feature>
<evidence type="ECO:0000256" key="9">
    <source>
        <dbReference type="PIRSR" id="PIRSR605150-2"/>
    </source>
</evidence>
<feature type="transmembrane region" description="Helical" evidence="11">
    <location>
        <begin position="690"/>
        <end position="708"/>
    </location>
</feature>
<dbReference type="FunFam" id="3.90.550.10:FF:000194">
    <property type="entry name" value="Cellulose synthase-like protein G2 isoform A"/>
    <property type="match status" value="1"/>
</dbReference>
<dbReference type="Proteomes" id="UP001152523">
    <property type="component" value="Unassembled WGS sequence"/>
</dbReference>
<organism evidence="12 13">
    <name type="scientific">Cuscuta epithymum</name>
    <dbReference type="NCBI Taxonomy" id="186058"/>
    <lineage>
        <taxon>Eukaryota</taxon>
        <taxon>Viridiplantae</taxon>
        <taxon>Streptophyta</taxon>
        <taxon>Embryophyta</taxon>
        <taxon>Tracheophyta</taxon>
        <taxon>Spermatophyta</taxon>
        <taxon>Magnoliopsida</taxon>
        <taxon>eudicotyledons</taxon>
        <taxon>Gunneridae</taxon>
        <taxon>Pentapetalae</taxon>
        <taxon>asterids</taxon>
        <taxon>lamiids</taxon>
        <taxon>Solanales</taxon>
        <taxon>Convolvulaceae</taxon>
        <taxon>Cuscuteae</taxon>
        <taxon>Cuscuta</taxon>
        <taxon>Cuscuta subgen. Cuscuta</taxon>
    </lineage>
</organism>
<comment type="caution">
    <text evidence="12">The sequence shown here is derived from an EMBL/GenBank/DDBJ whole genome shotgun (WGS) entry which is preliminary data.</text>
</comment>
<feature type="transmembrane region" description="Helical" evidence="11">
    <location>
        <begin position="720"/>
        <end position="743"/>
    </location>
</feature>
<dbReference type="Pfam" id="PF03552">
    <property type="entry name" value="Cellulose_synt"/>
    <property type="match status" value="2"/>
</dbReference>
<evidence type="ECO:0000256" key="7">
    <source>
        <dbReference type="ARBA" id="ARBA00023316"/>
    </source>
</evidence>
<evidence type="ECO:0000313" key="12">
    <source>
        <dbReference type="EMBL" id="CAH9091792.1"/>
    </source>
</evidence>
<sequence length="745" mass="84283">MAAAVNPGVEDAPLNTRSVLSTNLIINRLHMLLNGIAIVAIFCYRFTTLSAILGTGETPLVPHLIVTISELILAFLWILHQALRWRPVKHAVFPERLPEDEKLPAVDVFVCTADPSKEPSMGVMNTVISAMSLDYPSHKLAVYVSDDGGSYITLKAVREAWKFSRFWVPFCRKYELKVRCPEAYFATQETEESAHEKLIDSTEFVADRKILQERYAEFQEALESNLGNASKSVSRDHPPTIEVMTGENNDPSLRKMPLLVYVAREKRPRHAHHFKGGALNVLLRVSAVISNAPYFLVLDCDMYCHDPSSARQAMCFYLDSIISPKLGWVQFPQKFHNTRKRDIYAGRLNHNIRAGYGFDGLRGTNIKGCNFFMKREAIYGTKNIQRGVDVNQLKMLFGSSNEFIEAFMYKKSYIPKLPEDRKPFEALQKELQLLASSTYDVDTQWGKEVGYRYFSVVEDGITSLELHCDGWISVLINPSRPCFLGAATTNLNDMLVQQTRWAFGLMQMGLSRFMPLIYGPMRMSILQSMCYGALVLDSLSTIPFYGLSIISPICLLYGIPLYPQVSDPFFFAFAYAFVSSQLKHVQEVFSFGDHSFMNALYELRAWMMKLGSCYFYALINSVLNKLGLHEADFNLTKKVVNDEQAVLYERGIYDFRTSPMLLVPMCSIYILNLACFVIGMARIYGKGDKLLAQATLSFFGIVVNYHMFEGMFLRKDNGRISLYVSQLALTASGVILGCGSLLVQY</sequence>
<keyword evidence="7" id="KW-0961">Cell wall biogenesis/degradation</keyword>
<dbReference type="GO" id="GO:0016020">
    <property type="term" value="C:membrane"/>
    <property type="evidence" value="ECO:0007669"/>
    <property type="project" value="InterPro"/>
</dbReference>
<dbReference type="GO" id="GO:0071555">
    <property type="term" value="P:cell wall organization"/>
    <property type="evidence" value="ECO:0007669"/>
    <property type="project" value="UniProtKB-KW"/>
</dbReference>
<feature type="active site" evidence="8">
    <location>
        <position position="147"/>
    </location>
</feature>
<protein>
    <submittedName>
        <fullName evidence="12">Uncharacterized protein</fullName>
    </submittedName>
</protein>
<name>A0AAV0D5S4_9ASTE</name>
<feature type="transmembrane region" description="Helical" evidence="11">
    <location>
        <begin position="60"/>
        <end position="79"/>
    </location>
</feature>
<dbReference type="SUPFAM" id="SSF53448">
    <property type="entry name" value="Nucleotide-diphospho-sugar transferases"/>
    <property type="match status" value="1"/>
</dbReference>
<keyword evidence="4 11" id="KW-0812">Transmembrane</keyword>
<dbReference type="GO" id="GO:0030244">
    <property type="term" value="P:cellulose biosynthetic process"/>
    <property type="evidence" value="ECO:0007669"/>
    <property type="project" value="InterPro"/>
</dbReference>
<keyword evidence="3" id="KW-0808">Transferase</keyword>
<dbReference type="Gene3D" id="3.90.550.10">
    <property type="entry name" value="Spore Coat Polysaccharide Biosynthesis Protein SpsA, Chain A"/>
    <property type="match status" value="2"/>
</dbReference>
<evidence type="ECO:0000256" key="11">
    <source>
        <dbReference type="SAM" id="Phobius"/>
    </source>
</evidence>
<keyword evidence="6 11" id="KW-0472">Membrane</keyword>
<feature type="transmembrane region" description="Helical" evidence="11">
    <location>
        <begin position="542"/>
        <end position="562"/>
    </location>
</feature>
<evidence type="ECO:0000256" key="4">
    <source>
        <dbReference type="ARBA" id="ARBA00022692"/>
    </source>
</evidence>
<comment type="subcellular location">
    <subcellularLocation>
        <location evidence="1">Endomembrane system</location>
        <topology evidence="1">Multi-pass membrane protein</topology>
    </subcellularLocation>
</comment>
<keyword evidence="2" id="KW-0328">Glycosyltransferase</keyword>
<feature type="binding site" evidence="10">
    <location>
        <position position="275"/>
    </location>
    <ligand>
        <name>Mn(2+)</name>
        <dbReference type="ChEBI" id="CHEBI:29035"/>
    </ligand>
</feature>
<dbReference type="GO" id="GO:0012505">
    <property type="term" value="C:endomembrane system"/>
    <property type="evidence" value="ECO:0007669"/>
    <property type="project" value="UniProtKB-SubCell"/>
</dbReference>
<feature type="transmembrane region" description="Helical" evidence="11">
    <location>
        <begin position="31"/>
        <end position="54"/>
    </location>
</feature>
<dbReference type="EMBL" id="CAMAPF010000069">
    <property type="protein sequence ID" value="CAH9091792.1"/>
    <property type="molecule type" value="Genomic_DNA"/>
</dbReference>
<feature type="binding site" evidence="9">
    <location>
        <position position="118"/>
    </location>
    <ligand>
        <name>UDP-alpha-D-glucose</name>
        <dbReference type="ChEBI" id="CHEBI:58885"/>
    </ligand>
</feature>
<feature type="binding site" evidence="9">
    <location>
        <position position="147"/>
    </location>
    <ligand>
        <name>UDP-alpha-D-glucose</name>
        <dbReference type="ChEBI" id="CHEBI:58885"/>
    </ligand>
</feature>
<feature type="binding site" evidence="9">
    <location>
        <position position="117"/>
    </location>
    <ligand>
        <name>UDP-alpha-D-glucose</name>
        <dbReference type="ChEBI" id="CHEBI:58885"/>
    </ligand>
</feature>
<feature type="binding site" evidence="10">
    <location>
        <position position="299"/>
    </location>
    <ligand>
        <name>Mn(2+)</name>
        <dbReference type="ChEBI" id="CHEBI:29035"/>
    </ligand>
</feature>
<evidence type="ECO:0000256" key="6">
    <source>
        <dbReference type="ARBA" id="ARBA00023136"/>
    </source>
</evidence>
<evidence type="ECO:0000256" key="1">
    <source>
        <dbReference type="ARBA" id="ARBA00004127"/>
    </source>
</evidence>
<reference evidence="12" key="1">
    <citation type="submission" date="2022-07" db="EMBL/GenBank/DDBJ databases">
        <authorList>
            <person name="Macas J."/>
            <person name="Novak P."/>
            <person name="Neumann P."/>
        </authorList>
    </citation>
    <scope>NUCLEOTIDE SEQUENCE</scope>
</reference>
<dbReference type="GO" id="GO:0016760">
    <property type="term" value="F:cellulose synthase (UDP-forming) activity"/>
    <property type="evidence" value="ECO:0007669"/>
    <property type="project" value="InterPro"/>
</dbReference>
<dbReference type="AlphaFoldDB" id="A0AAV0D5S4"/>
<dbReference type="InterPro" id="IPR005150">
    <property type="entry name" value="Cellulose_synth"/>
</dbReference>
<evidence type="ECO:0000256" key="10">
    <source>
        <dbReference type="PIRSR" id="PIRSR605150-3"/>
    </source>
</evidence>